<evidence type="ECO:0000256" key="4">
    <source>
        <dbReference type="ARBA" id="ARBA00022723"/>
    </source>
</evidence>
<sequence length="562" mass="60799">MFKVYRINTRTGSVLCEQLKEEYKTYGNRGLVAKVMTDEVNPQCDPMGLENKLVICTGILAGTALTTANRLSVGAKSPLTGGIKEANVGGNVGFLLAGHGIKMIIVEDVPSDDKWRLIKVNADGQVELVPADDYVGLNNYALVKKLHERYGEDIGVLSIGTAGERGYRIASLQATDYSTKTPTRAAARGGLGAVAGSKKIKALVVQKPKVRARFPYVDKGKFDQANKKYVEALKAPDSGAKGLHLGGTVPLLDLTAQLGILPVRNFSGRFFAADKLEKINSKKWLERVTANGKKKGRPCQPGCLIQCAHVYCNDKGEVITSGLEYETYALCGPNCDIDNMDLIAEIDRACDDLGVDTMEVGCSLAVIMEAGKIPWGDEEAVREVLRQMVEGKTELGRLLGEGTARLGQALGVKRTPAVKGQAMAGYDPKNLKGIGVTYATSPMGADHTAGNTLGPGDHKNKAGQVARSREAQILMAACDNLMCVFGFTSAKDPGVFAEMIGGALGGDWNKETLLELGKKTLKMERAWNRAAGFTEKHDRLPQYFYEEDYDIMPEEMQEVFTF</sequence>
<comment type="cofactor">
    <cofactor evidence="1">
        <name>[4Fe-4S] cluster</name>
        <dbReference type="ChEBI" id="CHEBI:49883"/>
    </cofactor>
</comment>
<dbReference type="SUPFAM" id="SSF48310">
    <property type="entry name" value="Aldehyde ferredoxin oxidoreductase, C-terminal domains"/>
    <property type="match status" value="1"/>
</dbReference>
<evidence type="ECO:0000256" key="6">
    <source>
        <dbReference type="ARBA" id="ARBA00023004"/>
    </source>
</evidence>
<dbReference type="InterPro" id="IPR001203">
    <property type="entry name" value="OxRdtase_Ald_Fedxn_C"/>
</dbReference>
<dbReference type="Gene3D" id="3.60.9.10">
    <property type="entry name" value="Aldehyde ferredoxin oxidoreductase, N-terminal domain"/>
    <property type="match status" value="1"/>
</dbReference>
<protein>
    <submittedName>
        <fullName evidence="10">Oxidoreductase YdhV</fullName>
        <ecNumber evidence="10">1.-.-.-</ecNumber>
    </submittedName>
</protein>
<keyword evidence="11" id="KW-1185">Reference proteome</keyword>
<evidence type="ECO:0000256" key="7">
    <source>
        <dbReference type="ARBA" id="ARBA00023014"/>
    </source>
</evidence>
<dbReference type="GO" id="GO:0009055">
    <property type="term" value="F:electron transfer activity"/>
    <property type="evidence" value="ECO:0007669"/>
    <property type="project" value="InterPro"/>
</dbReference>
<proteinExistence type="inferred from homology"/>
<dbReference type="GO" id="GO:0051539">
    <property type="term" value="F:4 iron, 4 sulfur cluster binding"/>
    <property type="evidence" value="ECO:0007669"/>
    <property type="project" value="UniProtKB-KW"/>
</dbReference>
<name>A0A9X7IZT1_9FIRM</name>
<evidence type="ECO:0000256" key="3">
    <source>
        <dbReference type="ARBA" id="ARBA00022485"/>
    </source>
</evidence>
<dbReference type="Proteomes" id="UP000239430">
    <property type="component" value="Unassembled WGS sequence"/>
</dbReference>
<comment type="caution">
    <text evidence="10">The sequence shown here is derived from an EMBL/GenBank/DDBJ whole genome shotgun (WGS) entry which is preliminary data.</text>
</comment>
<evidence type="ECO:0000313" key="11">
    <source>
        <dbReference type="Proteomes" id="UP000239430"/>
    </source>
</evidence>
<dbReference type="GO" id="GO:0016625">
    <property type="term" value="F:oxidoreductase activity, acting on the aldehyde or oxo group of donors, iron-sulfur protein as acceptor"/>
    <property type="evidence" value="ECO:0007669"/>
    <property type="project" value="InterPro"/>
</dbReference>
<evidence type="ECO:0000256" key="8">
    <source>
        <dbReference type="ARBA" id="ARBA00049934"/>
    </source>
</evidence>
<keyword evidence="7" id="KW-0411">Iron-sulfur</keyword>
<organism evidence="10 11">
    <name type="scientific">Neomoorella stamsii</name>
    <dbReference type="NCBI Taxonomy" id="1266720"/>
    <lineage>
        <taxon>Bacteria</taxon>
        <taxon>Bacillati</taxon>
        <taxon>Bacillota</taxon>
        <taxon>Clostridia</taxon>
        <taxon>Neomoorellales</taxon>
        <taxon>Neomoorellaceae</taxon>
        <taxon>Neomoorella</taxon>
    </lineage>
</organism>
<dbReference type="EC" id="1.-.-.-" evidence="10"/>
<keyword evidence="5 10" id="KW-0560">Oxidoreductase</keyword>
<dbReference type="Pfam" id="PF02730">
    <property type="entry name" value="AFOR_N"/>
    <property type="match status" value="1"/>
</dbReference>
<comment type="similarity">
    <text evidence="2">Belongs to the AOR/FOR family.</text>
</comment>
<dbReference type="SMART" id="SM00790">
    <property type="entry name" value="AFOR_N"/>
    <property type="match status" value="1"/>
</dbReference>
<dbReference type="AlphaFoldDB" id="A0A9X7IZT1"/>
<dbReference type="PANTHER" id="PTHR30038">
    <property type="entry name" value="ALDEHYDE FERREDOXIN OXIDOREDUCTASE"/>
    <property type="match status" value="1"/>
</dbReference>
<keyword evidence="4" id="KW-0479">Metal-binding</keyword>
<gene>
    <name evidence="10" type="primary">ydhV_10</name>
    <name evidence="10" type="ORF">MOST_33370</name>
</gene>
<dbReference type="InterPro" id="IPR051919">
    <property type="entry name" value="W-dependent_AOR"/>
</dbReference>
<comment type="cofactor">
    <cofactor evidence="8">
        <name>tungstopterin</name>
        <dbReference type="ChEBI" id="CHEBI:30402"/>
    </cofactor>
</comment>
<dbReference type="SUPFAM" id="SSF56228">
    <property type="entry name" value="Aldehyde ferredoxin oxidoreductase, N-terminal domain"/>
    <property type="match status" value="1"/>
</dbReference>
<dbReference type="Gene3D" id="1.10.569.10">
    <property type="entry name" value="Aldehyde Ferredoxin Oxidoreductase Protein, subunit A, domain 2"/>
    <property type="match status" value="1"/>
</dbReference>
<dbReference type="GO" id="GO:0046872">
    <property type="term" value="F:metal ion binding"/>
    <property type="evidence" value="ECO:0007669"/>
    <property type="project" value="UniProtKB-KW"/>
</dbReference>
<reference evidence="10 11" key="1">
    <citation type="submission" date="2018-03" db="EMBL/GenBank/DDBJ databases">
        <title>Genome sequence of Moorella stamsii DSM 26217.</title>
        <authorList>
            <person name="Poehlein A."/>
            <person name="Daniel R."/>
        </authorList>
    </citation>
    <scope>NUCLEOTIDE SEQUENCE [LARGE SCALE GENOMIC DNA]</scope>
    <source>
        <strain evidence="11">DSM 26217</strain>
    </source>
</reference>
<feature type="domain" description="Aldehyde ferredoxin oxidoreductase N-terminal" evidence="9">
    <location>
        <begin position="1"/>
        <end position="208"/>
    </location>
</feature>
<accession>A0A9X7IZT1</accession>
<keyword evidence="3" id="KW-0004">4Fe-4S</keyword>
<evidence type="ECO:0000256" key="1">
    <source>
        <dbReference type="ARBA" id="ARBA00001966"/>
    </source>
</evidence>
<dbReference type="InterPro" id="IPR036021">
    <property type="entry name" value="Tungsten_al_ferr_oxy-like_C"/>
</dbReference>
<dbReference type="InterPro" id="IPR013985">
    <property type="entry name" value="Ald_Fedxn_OxRdtase_dom3"/>
</dbReference>
<evidence type="ECO:0000259" key="9">
    <source>
        <dbReference type="SMART" id="SM00790"/>
    </source>
</evidence>
<dbReference type="PANTHER" id="PTHR30038:SF0">
    <property type="entry name" value="TUNGSTEN-CONTAINING ALDEHYDE FERREDOXIN OXIDOREDUCTASE"/>
    <property type="match status" value="1"/>
</dbReference>
<dbReference type="InterPro" id="IPR036503">
    <property type="entry name" value="Ald_Fedxn_OxRdtase_N_sf"/>
</dbReference>
<dbReference type="RefSeq" id="WP_054935426.1">
    <property type="nucleotide sequence ID" value="NZ_PVXL01000081.1"/>
</dbReference>
<keyword evidence="6" id="KW-0408">Iron</keyword>
<evidence type="ECO:0000256" key="2">
    <source>
        <dbReference type="ARBA" id="ARBA00011032"/>
    </source>
</evidence>
<dbReference type="Pfam" id="PF01314">
    <property type="entry name" value="AFOR_C"/>
    <property type="match status" value="1"/>
</dbReference>
<evidence type="ECO:0000256" key="5">
    <source>
        <dbReference type="ARBA" id="ARBA00023002"/>
    </source>
</evidence>
<dbReference type="EMBL" id="PVXL01000081">
    <property type="protein sequence ID" value="PRR68558.1"/>
    <property type="molecule type" value="Genomic_DNA"/>
</dbReference>
<dbReference type="InterPro" id="IPR013983">
    <property type="entry name" value="Ald_Fedxn_OxRdtase_N"/>
</dbReference>
<evidence type="ECO:0000313" key="10">
    <source>
        <dbReference type="EMBL" id="PRR68558.1"/>
    </source>
</evidence>
<dbReference type="Gene3D" id="1.10.599.10">
    <property type="entry name" value="Aldehyde Ferredoxin Oxidoreductase Protein, subunit A, domain 3"/>
    <property type="match status" value="1"/>
</dbReference>
<dbReference type="InterPro" id="IPR013984">
    <property type="entry name" value="Ald_Fedxn_OxRdtase_dom2"/>
</dbReference>